<dbReference type="PANTHER" id="PTHR43384">
    <property type="entry name" value="SEPTUM SITE-DETERMINING PROTEIN MIND HOMOLOG, CHLOROPLASTIC-RELATED"/>
    <property type="match status" value="1"/>
</dbReference>
<reference evidence="3 4" key="1">
    <citation type="submission" date="2016-06" db="EMBL/GenBank/DDBJ databases">
        <title>Domibacillus iocasae genome sequencing.</title>
        <authorList>
            <person name="Verma A."/>
            <person name="Pal Y."/>
            <person name="Ojha A.K."/>
            <person name="Krishnamurthi S."/>
        </authorList>
    </citation>
    <scope>NUCLEOTIDE SEQUENCE [LARGE SCALE GENOMIC DNA]</scope>
    <source>
        <strain evidence="3 4">DSM 29979</strain>
    </source>
</reference>
<dbReference type="GO" id="GO:0005524">
    <property type="term" value="F:ATP binding"/>
    <property type="evidence" value="ECO:0007669"/>
    <property type="project" value="UniProtKB-KW"/>
</dbReference>
<dbReference type="InterPro" id="IPR033875">
    <property type="entry name" value="FlhG"/>
</dbReference>
<dbReference type="InterPro" id="IPR027417">
    <property type="entry name" value="P-loop_NTPase"/>
</dbReference>
<sequence length="296" mass="33243">MNDQAALLRQKMMQKSLRPKLESRNQAKTLAIVSGKGGVGKTNISVNLAIGLAKLNKKVLLFDMDIGMGNIHHLINGNTSLSIADFFEKDYLMTEIIQAGPEGISYIHGGSAFSKLFDWKKAYKEKWVSALESLAGQYDFLLFDMGAGATKESLNILEAADEVLAVTTPEPTAMTDAYSMIKFIYMRDRQKSFYLVCNRVETTKEGQETANRLKGTMETFLNVTPVFLGSLPEDSYVRKAVKSGNPFILSYPKTKISVSFQQIVNQYADVPEKIFEDRTSFIVKLRRFFTERGDHE</sequence>
<dbReference type="PIRSF" id="PIRSF003092">
    <property type="entry name" value="MinD"/>
    <property type="match status" value="1"/>
</dbReference>
<dbReference type="Proteomes" id="UP000095658">
    <property type="component" value="Unassembled WGS sequence"/>
</dbReference>
<evidence type="ECO:0000313" key="3">
    <source>
        <dbReference type="EMBL" id="OES43597.1"/>
    </source>
</evidence>
<comment type="caution">
    <text evidence="3">The sequence shown here is derived from an EMBL/GenBank/DDBJ whole genome shotgun (WGS) entry which is preliminary data.</text>
</comment>
<dbReference type="GO" id="GO:0051782">
    <property type="term" value="P:negative regulation of cell division"/>
    <property type="evidence" value="ECO:0007669"/>
    <property type="project" value="TreeGrafter"/>
</dbReference>
<dbReference type="Pfam" id="PF10609">
    <property type="entry name" value="ParA"/>
    <property type="match status" value="1"/>
</dbReference>
<evidence type="ECO:0000256" key="2">
    <source>
        <dbReference type="ARBA" id="ARBA00022840"/>
    </source>
</evidence>
<dbReference type="SUPFAM" id="SSF52540">
    <property type="entry name" value="P-loop containing nucleoside triphosphate hydrolases"/>
    <property type="match status" value="1"/>
</dbReference>
<dbReference type="Gene3D" id="3.40.50.300">
    <property type="entry name" value="P-loop containing nucleotide triphosphate hydrolases"/>
    <property type="match status" value="1"/>
</dbReference>
<proteinExistence type="predicted"/>
<dbReference type="InterPro" id="IPR033756">
    <property type="entry name" value="YlxH/NBP35"/>
</dbReference>
<evidence type="ECO:0000256" key="1">
    <source>
        <dbReference type="ARBA" id="ARBA00022741"/>
    </source>
</evidence>
<dbReference type="InterPro" id="IPR050625">
    <property type="entry name" value="ParA/MinD_ATPase"/>
</dbReference>
<dbReference type="GO" id="GO:0009898">
    <property type="term" value="C:cytoplasmic side of plasma membrane"/>
    <property type="evidence" value="ECO:0007669"/>
    <property type="project" value="TreeGrafter"/>
</dbReference>
<keyword evidence="4" id="KW-1185">Reference proteome</keyword>
<dbReference type="OrthoDB" id="9816297at2"/>
<dbReference type="CDD" id="cd02038">
    <property type="entry name" value="FlhG-like"/>
    <property type="match status" value="1"/>
</dbReference>
<keyword evidence="2" id="KW-0067">ATP-binding</keyword>
<dbReference type="GO" id="GO:0005829">
    <property type="term" value="C:cytosol"/>
    <property type="evidence" value="ECO:0007669"/>
    <property type="project" value="TreeGrafter"/>
</dbReference>
<dbReference type="InterPro" id="IPR025501">
    <property type="entry name" value="MinD_FleN"/>
</dbReference>
<evidence type="ECO:0008006" key="5">
    <source>
        <dbReference type="Google" id="ProtNLM"/>
    </source>
</evidence>
<dbReference type="RefSeq" id="WP_069939384.1">
    <property type="nucleotide sequence ID" value="NZ_MAMP01000024.1"/>
</dbReference>
<keyword evidence="1" id="KW-0547">Nucleotide-binding</keyword>
<dbReference type="EMBL" id="MAMP01000024">
    <property type="protein sequence ID" value="OES43597.1"/>
    <property type="molecule type" value="Genomic_DNA"/>
</dbReference>
<dbReference type="STRING" id="1714016.BA724_10855"/>
<protein>
    <recommendedName>
        <fullName evidence="5">ATPase</fullName>
    </recommendedName>
</protein>
<dbReference type="AlphaFoldDB" id="A0A1E7DKG7"/>
<organism evidence="3 4">
    <name type="scientific">Domibacillus iocasae</name>
    <dbReference type="NCBI Taxonomy" id="1714016"/>
    <lineage>
        <taxon>Bacteria</taxon>
        <taxon>Bacillati</taxon>
        <taxon>Bacillota</taxon>
        <taxon>Bacilli</taxon>
        <taxon>Bacillales</taxon>
        <taxon>Bacillaceae</taxon>
        <taxon>Domibacillus</taxon>
    </lineage>
</organism>
<name>A0A1E7DKG7_9BACI</name>
<dbReference type="PANTHER" id="PTHR43384:SF4">
    <property type="entry name" value="CELLULOSE BIOSYNTHESIS PROTEIN BCSQ-RELATED"/>
    <property type="match status" value="1"/>
</dbReference>
<dbReference type="GO" id="GO:0016887">
    <property type="term" value="F:ATP hydrolysis activity"/>
    <property type="evidence" value="ECO:0007669"/>
    <property type="project" value="TreeGrafter"/>
</dbReference>
<evidence type="ECO:0000313" key="4">
    <source>
        <dbReference type="Proteomes" id="UP000095658"/>
    </source>
</evidence>
<accession>A0A1E7DKG7</accession>
<gene>
    <name evidence="3" type="ORF">BA724_10855</name>
</gene>